<dbReference type="RefSeq" id="WP_012173688.1">
    <property type="nucleotide sequence ID" value="NC_009943.1"/>
</dbReference>
<dbReference type="OrthoDB" id="9803916at2"/>
<dbReference type="eggNOG" id="ENOG50349D9">
    <property type="taxonomic scope" value="Bacteria"/>
</dbReference>
<keyword evidence="2" id="KW-1185">Reference proteome</keyword>
<sequence>MQTLVRDVEKLWNGKKASFEQRIAGWVNDVNKNKAKTEEARKRFHQWDPLRVYTSVSRIKNAPAYFSLRFFGQEVAVIQANGKQAVQLSIEPKHVNWTERDFDKNFRSKFNAGKIPWDSARAKRFRELFKAIKNPTPHSREHLVETEIINSMKKFPSKSGISNIQPVFFADCPLQVPLPIKGSSGVPEESRGGNMDILARRGKGGRNARLSVWELKKPGMPNAALIKAIKQSIIYASTLRMVLRSQSGPEWYKLFGFNGRLPKNLKIEAVLTIAHKDKDEFEQAKKTLSPWTPLCMGNDSILPHVAYYNDATYKVQQIIPIN</sequence>
<protein>
    <submittedName>
        <fullName evidence="1">Uncharacterized protein</fullName>
    </submittedName>
</protein>
<dbReference type="HOGENOM" id="CLU_862569_0_0_7"/>
<dbReference type="EMBL" id="CP000859">
    <property type="protein sequence ID" value="ABW66069.1"/>
    <property type="molecule type" value="Genomic_DNA"/>
</dbReference>
<dbReference type="Proteomes" id="UP000008561">
    <property type="component" value="Chromosome"/>
</dbReference>
<dbReference type="AlphaFoldDB" id="A8ZS51"/>
<evidence type="ECO:0000313" key="2">
    <source>
        <dbReference type="Proteomes" id="UP000008561"/>
    </source>
</evidence>
<dbReference type="STRING" id="96561.Dole_0259"/>
<name>A8ZS51_DESOH</name>
<gene>
    <name evidence="1" type="ordered locus">Dole_0259</name>
</gene>
<reference evidence="1 2" key="1">
    <citation type="submission" date="2007-10" db="EMBL/GenBank/DDBJ databases">
        <title>Complete sequence of Desulfococcus oleovorans Hxd3.</title>
        <authorList>
            <consortium name="US DOE Joint Genome Institute"/>
            <person name="Copeland A."/>
            <person name="Lucas S."/>
            <person name="Lapidus A."/>
            <person name="Barry K."/>
            <person name="Glavina del Rio T."/>
            <person name="Dalin E."/>
            <person name="Tice H."/>
            <person name="Pitluck S."/>
            <person name="Kiss H."/>
            <person name="Brettin T."/>
            <person name="Bruce D."/>
            <person name="Detter J.C."/>
            <person name="Han C."/>
            <person name="Schmutz J."/>
            <person name="Larimer F."/>
            <person name="Land M."/>
            <person name="Hauser L."/>
            <person name="Kyrpides N."/>
            <person name="Kim E."/>
            <person name="Wawrik B."/>
            <person name="Richardson P."/>
        </authorList>
    </citation>
    <scope>NUCLEOTIDE SEQUENCE [LARGE SCALE GENOMIC DNA]</scope>
    <source>
        <strain evidence="2">DSM 6200 / JCM 39069 / Hxd3</strain>
    </source>
</reference>
<accession>A8ZS51</accession>
<proteinExistence type="predicted"/>
<organism evidence="1 2">
    <name type="scientific">Desulfosudis oleivorans (strain DSM 6200 / JCM 39069 / Hxd3)</name>
    <name type="common">Desulfococcus oleovorans</name>
    <dbReference type="NCBI Taxonomy" id="96561"/>
    <lineage>
        <taxon>Bacteria</taxon>
        <taxon>Pseudomonadati</taxon>
        <taxon>Thermodesulfobacteriota</taxon>
        <taxon>Desulfobacteria</taxon>
        <taxon>Desulfobacterales</taxon>
        <taxon>Desulfosudaceae</taxon>
        <taxon>Desulfosudis</taxon>
    </lineage>
</organism>
<dbReference type="KEGG" id="dol:Dole_0259"/>
<evidence type="ECO:0000313" key="1">
    <source>
        <dbReference type="EMBL" id="ABW66069.1"/>
    </source>
</evidence>